<organism evidence="5 6">
    <name type="scientific">Streptomyces cacaoi</name>
    <dbReference type="NCBI Taxonomy" id="1898"/>
    <lineage>
        <taxon>Bacteria</taxon>
        <taxon>Bacillati</taxon>
        <taxon>Actinomycetota</taxon>
        <taxon>Actinomycetes</taxon>
        <taxon>Kitasatosporales</taxon>
        <taxon>Streptomycetaceae</taxon>
        <taxon>Streptomyces</taxon>
    </lineage>
</organism>
<keyword evidence="2" id="KW-0238">DNA-binding</keyword>
<keyword evidence="3" id="KW-0804">Transcription</keyword>
<dbReference type="GO" id="GO:0003677">
    <property type="term" value="F:DNA binding"/>
    <property type="evidence" value="ECO:0007669"/>
    <property type="project" value="UniProtKB-KW"/>
</dbReference>
<evidence type="ECO:0000256" key="1">
    <source>
        <dbReference type="ARBA" id="ARBA00023015"/>
    </source>
</evidence>
<dbReference type="InterPro" id="IPR036388">
    <property type="entry name" value="WH-like_DNA-bd_sf"/>
</dbReference>
<reference evidence="5 6" key="1">
    <citation type="submission" date="2019-06" db="EMBL/GenBank/DDBJ databases">
        <title>Whole genome shotgun sequence of Streptomyces cacaoi subsp. cacaoi NBRC 12748.</title>
        <authorList>
            <person name="Hosoyama A."/>
            <person name="Uohara A."/>
            <person name="Ohji S."/>
            <person name="Ichikawa N."/>
        </authorList>
    </citation>
    <scope>NUCLEOTIDE SEQUENCE [LARGE SCALE GENOMIC DNA]</scope>
    <source>
        <strain evidence="5 6">NBRC 12748</strain>
    </source>
</reference>
<feature type="domain" description="HTH hxlR-type" evidence="4">
    <location>
        <begin position="7"/>
        <end position="109"/>
    </location>
</feature>
<dbReference type="PROSITE" id="PS51118">
    <property type="entry name" value="HTH_HXLR"/>
    <property type="match status" value="1"/>
</dbReference>
<proteinExistence type="predicted"/>
<dbReference type="Gene3D" id="1.10.10.10">
    <property type="entry name" value="Winged helix-like DNA-binding domain superfamily/Winged helix DNA-binding domain"/>
    <property type="match status" value="1"/>
</dbReference>
<accession>A0A4Y3QWC8</accession>
<keyword evidence="1" id="KW-0805">Transcription regulation</keyword>
<dbReference type="AlphaFoldDB" id="A0A4Y3QWC8"/>
<name>A0A4Y3QWC8_STRCI</name>
<dbReference type="InterPro" id="IPR036390">
    <property type="entry name" value="WH_DNA-bd_sf"/>
</dbReference>
<dbReference type="Pfam" id="PF01638">
    <property type="entry name" value="HxlR"/>
    <property type="match status" value="1"/>
</dbReference>
<evidence type="ECO:0000313" key="5">
    <source>
        <dbReference type="EMBL" id="GEB49269.1"/>
    </source>
</evidence>
<protein>
    <recommendedName>
        <fullName evidence="4">HTH hxlR-type domain-containing protein</fullName>
    </recommendedName>
</protein>
<evidence type="ECO:0000256" key="3">
    <source>
        <dbReference type="ARBA" id="ARBA00023163"/>
    </source>
</evidence>
<gene>
    <name evidence="5" type="ORF">SCA03_18200</name>
</gene>
<dbReference type="EMBL" id="BJMM01000006">
    <property type="protein sequence ID" value="GEB49269.1"/>
    <property type="molecule type" value="Genomic_DNA"/>
</dbReference>
<dbReference type="Proteomes" id="UP000319210">
    <property type="component" value="Unassembled WGS sequence"/>
</dbReference>
<dbReference type="InterPro" id="IPR002577">
    <property type="entry name" value="HTH_HxlR"/>
</dbReference>
<sequence length="120" mass="13899">MQRMADRPIAKVLDTLSRRWSIPVIYAVAEGRCRFNDLHRHLEGINHKVLIETVYRLQRDGYLDGPLTAPGGRGRTEAPPYALTGLGWQLWGLIEDIDKWSKEREQYLVRAPAEFDRLAR</sequence>
<dbReference type="SUPFAM" id="SSF46785">
    <property type="entry name" value="Winged helix' DNA-binding domain"/>
    <property type="match status" value="1"/>
</dbReference>
<dbReference type="PANTHER" id="PTHR33204:SF18">
    <property type="entry name" value="TRANSCRIPTIONAL REGULATORY PROTEIN"/>
    <property type="match status" value="1"/>
</dbReference>
<evidence type="ECO:0000259" key="4">
    <source>
        <dbReference type="PROSITE" id="PS51118"/>
    </source>
</evidence>
<evidence type="ECO:0000313" key="6">
    <source>
        <dbReference type="Proteomes" id="UP000319210"/>
    </source>
</evidence>
<dbReference type="PANTHER" id="PTHR33204">
    <property type="entry name" value="TRANSCRIPTIONAL REGULATOR, MARR FAMILY"/>
    <property type="match status" value="1"/>
</dbReference>
<keyword evidence="6" id="KW-1185">Reference proteome</keyword>
<evidence type="ECO:0000256" key="2">
    <source>
        <dbReference type="ARBA" id="ARBA00023125"/>
    </source>
</evidence>
<comment type="caution">
    <text evidence="5">The sequence shown here is derived from an EMBL/GenBank/DDBJ whole genome shotgun (WGS) entry which is preliminary data.</text>
</comment>